<reference evidence="1" key="1">
    <citation type="journal article" date="2023" name="Mol. Phylogenet. Evol.">
        <title>Genome-scale phylogeny and comparative genomics of the fungal order Sordariales.</title>
        <authorList>
            <person name="Hensen N."/>
            <person name="Bonometti L."/>
            <person name="Westerberg I."/>
            <person name="Brannstrom I.O."/>
            <person name="Guillou S."/>
            <person name="Cros-Aarteil S."/>
            <person name="Calhoun S."/>
            <person name="Haridas S."/>
            <person name="Kuo A."/>
            <person name="Mondo S."/>
            <person name="Pangilinan J."/>
            <person name="Riley R."/>
            <person name="LaButti K."/>
            <person name="Andreopoulos B."/>
            <person name="Lipzen A."/>
            <person name="Chen C."/>
            <person name="Yan M."/>
            <person name="Daum C."/>
            <person name="Ng V."/>
            <person name="Clum A."/>
            <person name="Steindorff A."/>
            <person name="Ohm R.A."/>
            <person name="Martin F."/>
            <person name="Silar P."/>
            <person name="Natvig D.O."/>
            <person name="Lalanne C."/>
            <person name="Gautier V."/>
            <person name="Ament-Velasquez S.L."/>
            <person name="Kruys A."/>
            <person name="Hutchinson M.I."/>
            <person name="Powell A.J."/>
            <person name="Barry K."/>
            <person name="Miller A.N."/>
            <person name="Grigoriev I.V."/>
            <person name="Debuchy R."/>
            <person name="Gladieux P."/>
            <person name="Hiltunen Thoren M."/>
            <person name="Johannesson H."/>
        </authorList>
    </citation>
    <scope>NUCLEOTIDE SEQUENCE</scope>
    <source>
        <strain evidence="1">CBS 626.80</strain>
    </source>
</reference>
<protein>
    <submittedName>
        <fullName evidence="1">Uncharacterized protein</fullName>
    </submittedName>
</protein>
<comment type="caution">
    <text evidence="1">The sequence shown here is derived from an EMBL/GenBank/DDBJ whole genome shotgun (WGS) entry which is preliminary data.</text>
</comment>
<reference evidence="1" key="2">
    <citation type="submission" date="2023-06" db="EMBL/GenBank/DDBJ databases">
        <authorList>
            <consortium name="Lawrence Berkeley National Laboratory"/>
            <person name="Mondo S.J."/>
            <person name="Hensen N."/>
            <person name="Bonometti L."/>
            <person name="Westerberg I."/>
            <person name="Brannstrom I.O."/>
            <person name="Guillou S."/>
            <person name="Cros-Aarteil S."/>
            <person name="Calhoun S."/>
            <person name="Haridas S."/>
            <person name="Kuo A."/>
            <person name="Pangilinan J."/>
            <person name="Riley R."/>
            <person name="Labutti K."/>
            <person name="Andreopoulos B."/>
            <person name="Lipzen A."/>
            <person name="Chen C."/>
            <person name="Yanf M."/>
            <person name="Daum C."/>
            <person name="Ng V."/>
            <person name="Clum A."/>
            <person name="Steindorff A."/>
            <person name="Ohm R."/>
            <person name="Martin F."/>
            <person name="Silar P."/>
            <person name="Natvig D."/>
            <person name="Lalanne C."/>
            <person name="Gautier V."/>
            <person name="Ament-Velasquez S.L."/>
            <person name="Kruys A."/>
            <person name="Hutchinson M.I."/>
            <person name="Powell A.J."/>
            <person name="Barry K."/>
            <person name="Miller A.N."/>
            <person name="Grigoriev I.V."/>
            <person name="Debuchy R."/>
            <person name="Gladieux P."/>
            <person name="Thoren M.H."/>
            <person name="Johannesson H."/>
        </authorList>
    </citation>
    <scope>NUCLEOTIDE SEQUENCE</scope>
    <source>
        <strain evidence="1">CBS 626.80</strain>
    </source>
</reference>
<keyword evidence="2" id="KW-1185">Reference proteome</keyword>
<evidence type="ECO:0000313" key="1">
    <source>
        <dbReference type="EMBL" id="KAK3948652.1"/>
    </source>
</evidence>
<dbReference type="AlphaFoldDB" id="A0AAN6NML4"/>
<proteinExistence type="predicted"/>
<dbReference type="EMBL" id="MU859252">
    <property type="protein sequence ID" value="KAK3948652.1"/>
    <property type="molecule type" value="Genomic_DNA"/>
</dbReference>
<name>A0AAN6NML4_9PEZI</name>
<evidence type="ECO:0000313" key="2">
    <source>
        <dbReference type="Proteomes" id="UP001303222"/>
    </source>
</evidence>
<organism evidence="1 2">
    <name type="scientific">Pseudoneurospora amorphoporcata</name>
    <dbReference type="NCBI Taxonomy" id="241081"/>
    <lineage>
        <taxon>Eukaryota</taxon>
        <taxon>Fungi</taxon>
        <taxon>Dikarya</taxon>
        <taxon>Ascomycota</taxon>
        <taxon>Pezizomycotina</taxon>
        <taxon>Sordariomycetes</taxon>
        <taxon>Sordariomycetidae</taxon>
        <taxon>Sordariales</taxon>
        <taxon>Sordariaceae</taxon>
        <taxon>Pseudoneurospora</taxon>
    </lineage>
</organism>
<dbReference type="Proteomes" id="UP001303222">
    <property type="component" value="Unassembled WGS sequence"/>
</dbReference>
<sequence>MSPNQSQDDIQNQIRTLIQYIQNQAQATQNHNPIQTNGINGNTNPAPARQVNMGDLFNPVNRQVNNSFDLIDLVTALNGNAVNPAYMYPASQVNPVNNQAPIDPANLFNGGPVGPINLAPAAAITNTTNAVLNGNNAITYFHTHLNAIPVQDTLGQRSLVLSGLRFQDPGDWHVYIQLVHTHDMDGQVEVPGWWIDAGVVKVVHVRNGAQADGHGPGLGLDQIGTGPYLSSNERVLLRRIGKWW</sequence>
<accession>A0AAN6NML4</accession>
<gene>
    <name evidence="1" type="ORF">QBC32DRAFT_380631</name>
</gene>